<evidence type="ECO:0000256" key="1">
    <source>
        <dbReference type="ARBA" id="ARBA00004123"/>
    </source>
</evidence>
<sequence>MVWFQCEDCGENLKKPKLPNHFRICSASKLSCIDCGQTFGQQSVQGHTQCITEAEKYGPKGQGNTPTAPTAKPNKNSKQQPDIDINVGLSERPPWFCSLCNTSATSKQALLLHAEGKKHRAKARAFHAKKNPPKQTEESTPDAQLHSGDAQKDELVANGHAKEPKLPDPPKADIVRNNLESDKGAAPSKKKRKFEGSVKDGLRKKTKDDTSSDLGNGEVIHGEKEAAAETKSPLKDDELAESSSAKEDTKEKIKWRKLITSALKSNPDGVLKMRKLRKVVLKALRESGITEDESKLIDILEHKINSSSRFTIEKKYVHLVARD</sequence>
<feature type="compositionally biased region" description="Basic and acidic residues" evidence="8">
    <location>
        <begin position="160"/>
        <end position="183"/>
    </location>
</feature>
<evidence type="ECO:0000313" key="10">
    <source>
        <dbReference type="EMBL" id="KAG6661953.1"/>
    </source>
</evidence>
<feature type="compositionally biased region" description="Polar residues" evidence="8">
    <location>
        <begin position="62"/>
        <end position="80"/>
    </location>
</feature>
<feature type="compositionally biased region" description="Basic and acidic residues" evidence="8">
    <location>
        <begin position="220"/>
        <end position="237"/>
    </location>
</feature>
<keyword evidence="2" id="KW-0479">Metal-binding</keyword>
<evidence type="ECO:0000256" key="5">
    <source>
        <dbReference type="ARBA" id="ARBA00022833"/>
    </source>
</evidence>
<dbReference type="EMBL" id="CM031811">
    <property type="protein sequence ID" value="KAG6661953.1"/>
    <property type="molecule type" value="Genomic_DNA"/>
</dbReference>
<evidence type="ECO:0000256" key="7">
    <source>
        <dbReference type="PROSITE-ProRule" id="PRU01145"/>
    </source>
</evidence>
<evidence type="ECO:0000259" key="9">
    <source>
        <dbReference type="SMART" id="SM00451"/>
    </source>
</evidence>
<dbReference type="InterPro" id="IPR003604">
    <property type="entry name" value="Matrin/U1-like-C_Znf_C2H2"/>
</dbReference>
<name>A0A8T1R6G4_CARIL</name>
<proteinExistence type="predicted"/>
<dbReference type="PANTHER" id="PTHR13100:SF10">
    <property type="entry name" value="CELL GROWTH-REGULATING NUCLEOLAR PROTEIN"/>
    <property type="match status" value="1"/>
</dbReference>
<dbReference type="Pfam" id="PF25879">
    <property type="entry name" value="WHD_LYAR"/>
    <property type="match status" value="1"/>
</dbReference>
<dbReference type="PANTHER" id="PTHR13100">
    <property type="entry name" value="CELL GROWTH-REGULATING NUCLEOLAR PROTEIN LYAR"/>
    <property type="match status" value="1"/>
</dbReference>
<dbReference type="InterPro" id="IPR039999">
    <property type="entry name" value="LYAR"/>
</dbReference>
<keyword evidence="6" id="KW-0539">Nucleus</keyword>
<dbReference type="PROSITE" id="PS51804">
    <property type="entry name" value="ZF_C2HC_LYAR"/>
    <property type="match status" value="2"/>
</dbReference>
<evidence type="ECO:0000256" key="4">
    <source>
        <dbReference type="ARBA" id="ARBA00022771"/>
    </source>
</evidence>
<evidence type="ECO:0000256" key="3">
    <source>
        <dbReference type="ARBA" id="ARBA00022737"/>
    </source>
</evidence>
<dbReference type="Pfam" id="PF08790">
    <property type="entry name" value="zf-LYAR"/>
    <property type="match status" value="1"/>
</dbReference>
<accession>A0A8T1R6G4</accession>
<feature type="region of interest" description="Disordered" evidence="8">
    <location>
        <begin position="56"/>
        <end position="86"/>
    </location>
</feature>
<dbReference type="SMART" id="SM00451">
    <property type="entry name" value="ZnF_U1"/>
    <property type="match status" value="1"/>
</dbReference>
<gene>
    <name evidence="10" type="ORF">CIPAW_03G211000</name>
</gene>
<dbReference type="GO" id="GO:0003677">
    <property type="term" value="F:DNA binding"/>
    <property type="evidence" value="ECO:0007669"/>
    <property type="project" value="InterPro"/>
</dbReference>
<feature type="region of interest" description="Disordered" evidence="8">
    <location>
        <begin position="160"/>
        <end position="251"/>
    </location>
</feature>
<dbReference type="Pfam" id="PF12874">
    <property type="entry name" value="zf-met"/>
    <property type="match status" value="1"/>
</dbReference>
<keyword evidence="5" id="KW-0862">Zinc</keyword>
<dbReference type="FunFam" id="3.30.1490.490:FF:000001">
    <property type="entry name" value="cell growth-regulating nucleolar protein-like"/>
    <property type="match status" value="1"/>
</dbReference>
<comment type="subcellular location">
    <subcellularLocation>
        <location evidence="1">Nucleus</location>
    </subcellularLocation>
</comment>
<evidence type="ECO:0000313" key="11">
    <source>
        <dbReference type="Proteomes" id="UP000811609"/>
    </source>
</evidence>
<evidence type="ECO:0000256" key="2">
    <source>
        <dbReference type="ARBA" id="ARBA00022723"/>
    </source>
</evidence>
<reference evidence="10" key="1">
    <citation type="submission" date="2020-12" db="EMBL/GenBank/DDBJ databases">
        <title>WGS assembly of Carya illinoinensis cv. Pawnee.</title>
        <authorList>
            <person name="Platts A."/>
            <person name="Shu S."/>
            <person name="Wright S."/>
            <person name="Barry K."/>
            <person name="Edger P."/>
            <person name="Pires J.C."/>
            <person name="Schmutz J."/>
        </authorList>
    </citation>
    <scope>NUCLEOTIDE SEQUENCE</scope>
    <source>
        <tissue evidence="10">Leaf</tissue>
    </source>
</reference>
<dbReference type="AlphaFoldDB" id="A0A8T1R6G4"/>
<dbReference type="FunFam" id="3.30.160.60:FF:001583">
    <property type="entry name" value="UBP1-associated proteins 1C"/>
    <property type="match status" value="1"/>
</dbReference>
<evidence type="ECO:0000256" key="6">
    <source>
        <dbReference type="ARBA" id="ARBA00023242"/>
    </source>
</evidence>
<dbReference type="InterPro" id="IPR014898">
    <property type="entry name" value="Znf_C2H2_LYAR"/>
</dbReference>
<comment type="caution">
    <text evidence="10">The sequence shown here is derived from an EMBL/GenBank/DDBJ whole genome shotgun (WGS) entry which is preliminary data.</text>
</comment>
<dbReference type="GO" id="GO:0005730">
    <property type="term" value="C:nucleolus"/>
    <property type="evidence" value="ECO:0007669"/>
    <property type="project" value="TreeGrafter"/>
</dbReference>
<evidence type="ECO:0000256" key="8">
    <source>
        <dbReference type="SAM" id="MobiDB-lite"/>
    </source>
</evidence>
<organism evidence="10 11">
    <name type="scientific">Carya illinoinensis</name>
    <name type="common">Pecan</name>
    <dbReference type="NCBI Taxonomy" id="32201"/>
    <lineage>
        <taxon>Eukaryota</taxon>
        <taxon>Viridiplantae</taxon>
        <taxon>Streptophyta</taxon>
        <taxon>Embryophyta</taxon>
        <taxon>Tracheophyta</taxon>
        <taxon>Spermatophyta</taxon>
        <taxon>Magnoliopsida</taxon>
        <taxon>eudicotyledons</taxon>
        <taxon>Gunneridae</taxon>
        <taxon>Pentapetalae</taxon>
        <taxon>rosids</taxon>
        <taxon>fabids</taxon>
        <taxon>Fagales</taxon>
        <taxon>Juglandaceae</taxon>
        <taxon>Carya</taxon>
    </lineage>
</organism>
<dbReference type="Proteomes" id="UP000811609">
    <property type="component" value="Chromosome 3"/>
</dbReference>
<feature type="region of interest" description="Disordered" evidence="8">
    <location>
        <begin position="115"/>
        <end position="146"/>
    </location>
</feature>
<dbReference type="InterPro" id="IPR058719">
    <property type="entry name" value="WHD_LYAR"/>
</dbReference>
<feature type="domain" description="U1-type" evidence="9">
    <location>
        <begin position="92"/>
        <end position="126"/>
    </location>
</feature>
<feature type="compositionally biased region" description="Basic and acidic residues" evidence="8">
    <location>
        <begin position="194"/>
        <end position="210"/>
    </location>
</feature>
<dbReference type="GO" id="GO:0000122">
    <property type="term" value="P:negative regulation of transcription by RNA polymerase II"/>
    <property type="evidence" value="ECO:0007669"/>
    <property type="project" value="TreeGrafter"/>
</dbReference>
<keyword evidence="3" id="KW-0677">Repeat</keyword>
<dbReference type="InterPro" id="IPR013087">
    <property type="entry name" value="Znf_C2H2_type"/>
</dbReference>
<feature type="compositionally biased region" description="Basic residues" evidence="8">
    <location>
        <begin position="116"/>
        <end position="132"/>
    </location>
</feature>
<dbReference type="GO" id="GO:0006364">
    <property type="term" value="P:rRNA processing"/>
    <property type="evidence" value="ECO:0007669"/>
    <property type="project" value="TreeGrafter"/>
</dbReference>
<keyword evidence="4 7" id="KW-0863">Zinc-finger</keyword>
<protein>
    <recommendedName>
        <fullName evidence="9">U1-type domain-containing protein</fullName>
    </recommendedName>
</protein>
<keyword evidence="11" id="KW-1185">Reference proteome</keyword>
<dbReference type="GO" id="GO:0008270">
    <property type="term" value="F:zinc ion binding"/>
    <property type="evidence" value="ECO:0007669"/>
    <property type="project" value="UniProtKB-KW"/>
</dbReference>